<dbReference type="PANTHER" id="PTHR12993">
    <property type="entry name" value="N-ACETYLGLUCOSAMINYL-PHOSPHATIDYLINOSITOL DE-N-ACETYLASE-RELATED"/>
    <property type="match status" value="1"/>
</dbReference>
<comment type="caution">
    <text evidence="1">The sequence shown here is derived from an EMBL/GenBank/DDBJ whole genome shotgun (WGS) entry which is preliminary data.</text>
</comment>
<dbReference type="InterPro" id="IPR024078">
    <property type="entry name" value="LmbE-like_dom_sf"/>
</dbReference>
<dbReference type="Proteomes" id="UP000325255">
    <property type="component" value="Unassembled WGS sequence"/>
</dbReference>
<reference evidence="1 2" key="1">
    <citation type="submission" date="2019-09" db="EMBL/GenBank/DDBJ databases">
        <title>Genome sequence of Rhodovastum atsumiense, a diverse member of the Acetobacteraceae family of non-sulfur purple photosynthetic bacteria.</title>
        <authorList>
            <person name="Meyer T."/>
            <person name="Kyndt J."/>
        </authorList>
    </citation>
    <scope>NUCLEOTIDE SEQUENCE [LARGE SCALE GENOMIC DNA]</scope>
    <source>
        <strain evidence="1 2">DSM 21279</strain>
    </source>
</reference>
<dbReference type="Pfam" id="PF02585">
    <property type="entry name" value="PIG-L"/>
    <property type="match status" value="1"/>
</dbReference>
<accession>A0A5M6IV39</accession>
<dbReference type="EMBL" id="VWPK01000015">
    <property type="protein sequence ID" value="KAA5612091.1"/>
    <property type="molecule type" value="Genomic_DNA"/>
</dbReference>
<gene>
    <name evidence="1" type="ORF">F1189_11585</name>
</gene>
<evidence type="ECO:0000313" key="1">
    <source>
        <dbReference type="EMBL" id="KAA5612091.1"/>
    </source>
</evidence>
<protein>
    <submittedName>
        <fullName evidence="1">PIG-L family deacetylase</fullName>
    </submittedName>
</protein>
<dbReference type="GO" id="GO:0016811">
    <property type="term" value="F:hydrolase activity, acting on carbon-nitrogen (but not peptide) bonds, in linear amides"/>
    <property type="evidence" value="ECO:0007669"/>
    <property type="project" value="TreeGrafter"/>
</dbReference>
<dbReference type="AlphaFoldDB" id="A0A5M6IV39"/>
<evidence type="ECO:0000313" key="2">
    <source>
        <dbReference type="Proteomes" id="UP000325255"/>
    </source>
</evidence>
<dbReference type="Gene3D" id="3.40.50.10320">
    <property type="entry name" value="LmbE-like"/>
    <property type="match status" value="1"/>
</dbReference>
<name>A0A5M6IV39_9PROT</name>
<dbReference type="InterPro" id="IPR003737">
    <property type="entry name" value="GlcNAc_PI_deacetylase-related"/>
</dbReference>
<dbReference type="SUPFAM" id="SSF102588">
    <property type="entry name" value="LmbE-like"/>
    <property type="match status" value="1"/>
</dbReference>
<dbReference type="PANTHER" id="PTHR12993:SF29">
    <property type="entry name" value="BLR3841 PROTEIN"/>
    <property type="match status" value="1"/>
</dbReference>
<organism evidence="1 2">
    <name type="scientific">Rhodovastum atsumiense</name>
    <dbReference type="NCBI Taxonomy" id="504468"/>
    <lineage>
        <taxon>Bacteria</taxon>
        <taxon>Pseudomonadati</taxon>
        <taxon>Pseudomonadota</taxon>
        <taxon>Alphaproteobacteria</taxon>
        <taxon>Acetobacterales</taxon>
        <taxon>Acetobacteraceae</taxon>
        <taxon>Rhodovastum</taxon>
    </lineage>
</organism>
<sequence length="242" mass="26523">MMRTDEILWRLRDLPCADLDTIAAGTALILAPHPDDESLGCGGLIAAASVRGRPPVVVVLTDGNEPEDAVAGGAPVLLRTRHEAETRTATELLGLPRERLHFLGLPKARLPQSGPGFDQVVEQLVALARRHEVDTVCTTWQHDPHADHAAAYWIGAAVARRIGGKLRSYPVWIWTQHTRQDLAVEDIAGWRLDITADLSRKRRAIAAHASQCTAPAEPDGCRLSAEVMQVFDRSFEVFLLTE</sequence>
<keyword evidence="2" id="KW-1185">Reference proteome</keyword>
<dbReference type="OrthoDB" id="9790023at2"/>
<proteinExistence type="predicted"/>